<evidence type="ECO:0000256" key="2">
    <source>
        <dbReference type="ARBA" id="ARBA00022741"/>
    </source>
</evidence>
<dbReference type="EMBL" id="BAAALR010000061">
    <property type="protein sequence ID" value="GAA1706764.1"/>
    <property type="molecule type" value="Genomic_DNA"/>
</dbReference>
<protein>
    <recommendedName>
        <fullName evidence="4">Oligopeptide/dipeptide ABC transporter C-terminal domain-containing protein</fullName>
    </recommendedName>
</protein>
<evidence type="ECO:0000259" key="4">
    <source>
        <dbReference type="Pfam" id="PF08352"/>
    </source>
</evidence>
<gene>
    <name evidence="5" type="ORF">GCM10009680_54380</name>
</gene>
<reference evidence="5 6" key="1">
    <citation type="journal article" date="2019" name="Int. J. Syst. Evol. Microbiol.">
        <title>The Global Catalogue of Microorganisms (GCM) 10K type strain sequencing project: providing services to taxonomists for standard genome sequencing and annotation.</title>
        <authorList>
            <consortium name="The Broad Institute Genomics Platform"/>
            <consortium name="The Broad Institute Genome Sequencing Center for Infectious Disease"/>
            <person name="Wu L."/>
            <person name="Ma J."/>
        </authorList>
    </citation>
    <scope>NUCLEOTIDE SEQUENCE [LARGE SCALE GENOMIC DNA]</scope>
    <source>
        <strain evidence="5 6">JCM 13244</strain>
    </source>
</reference>
<feature type="domain" description="Oligopeptide/dipeptide ABC transporter C-terminal" evidence="4">
    <location>
        <begin position="31"/>
        <end position="57"/>
    </location>
</feature>
<evidence type="ECO:0000256" key="1">
    <source>
        <dbReference type="ARBA" id="ARBA00022448"/>
    </source>
</evidence>
<evidence type="ECO:0000313" key="6">
    <source>
        <dbReference type="Proteomes" id="UP001499947"/>
    </source>
</evidence>
<keyword evidence="6" id="KW-1185">Reference proteome</keyword>
<keyword evidence="1" id="KW-0813">Transport</keyword>
<keyword evidence="3" id="KW-0067">ATP-binding</keyword>
<keyword evidence="2" id="KW-0547">Nucleotide-binding</keyword>
<dbReference type="Proteomes" id="UP001499947">
    <property type="component" value="Unassembled WGS sequence"/>
</dbReference>
<evidence type="ECO:0000313" key="5">
    <source>
        <dbReference type="EMBL" id="GAA1706764.1"/>
    </source>
</evidence>
<accession>A0ABN2IL23</accession>
<name>A0ABN2IL23_9ACTN</name>
<comment type="caution">
    <text evidence="5">The sequence shown here is derived from an EMBL/GenBank/DDBJ whole genome shotgun (WGS) entry which is preliminary data.</text>
</comment>
<dbReference type="InterPro" id="IPR013563">
    <property type="entry name" value="Oligopep_ABC_C"/>
</dbReference>
<proteinExistence type="predicted"/>
<organism evidence="5 6">
    <name type="scientific">Streptomyces yatensis</name>
    <dbReference type="NCBI Taxonomy" id="155177"/>
    <lineage>
        <taxon>Bacteria</taxon>
        <taxon>Bacillati</taxon>
        <taxon>Actinomycetota</taxon>
        <taxon>Actinomycetes</taxon>
        <taxon>Kitasatosporales</taxon>
        <taxon>Streptomycetaceae</taxon>
        <taxon>Streptomyces</taxon>
        <taxon>Streptomyces violaceusniger group</taxon>
    </lineage>
</organism>
<sequence>MYAGRVVEHQPAHGLFADPRHPLVMRRGRAVETGPTTRVLDTPADPYTRLLLSSVPQDGWDPAETVRLRAELAEL</sequence>
<dbReference type="Pfam" id="PF08352">
    <property type="entry name" value="oligo_HPY"/>
    <property type="match status" value="1"/>
</dbReference>
<evidence type="ECO:0000256" key="3">
    <source>
        <dbReference type="ARBA" id="ARBA00022840"/>
    </source>
</evidence>